<protein>
    <submittedName>
        <fullName evidence="1">Uncharacterized protein</fullName>
    </submittedName>
</protein>
<name>A0A0X8JJH3_9BACT</name>
<dbReference type="AlphaFoldDB" id="A0A0X8JJH3"/>
<dbReference type="InterPro" id="IPR014985">
    <property type="entry name" value="WbqC"/>
</dbReference>
<keyword evidence="2" id="KW-1185">Reference proteome</keyword>
<dbReference type="KEGG" id="dfi:AXF13_07190"/>
<reference evidence="2" key="1">
    <citation type="submission" date="2016-02" db="EMBL/GenBank/DDBJ databases">
        <authorList>
            <person name="Holder M.E."/>
            <person name="Ajami N.J."/>
            <person name="Petrosino J.F."/>
        </authorList>
    </citation>
    <scope>NUCLEOTIDE SEQUENCE [LARGE SCALE GENOMIC DNA]</scope>
    <source>
        <strain evidence="2">CCUG 45958</strain>
    </source>
</reference>
<evidence type="ECO:0000313" key="1">
    <source>
        <dbReference type="EMBL" id="AMD89918.1"/>
    </source>
</evidence>
<accession>A0A0X8JJH3</accession>
<dbReference type="Pfam" id="PF08889">
    <property type="entry name" value="WbqC"/>
    <property type="match status" value="1"/>
</dbReference>
<dbReference type="STRING" id="44742.AXF13_07190"/>
<proteinExistence type="predicted"/>
<organism evidence="1 2">
    <name type="scientific">Desulfovibrio fairfieldensis</name>
    <dbReference type="NCBI Taxonomy" id="44742"/>
    <lineage>
        <taxon>Bacteria</taxon>
        <taxon>Pseudomonadati</taxon>
        <taxon>Thermodesulfobacteriota</taxon>
        <taxon>Desulfovibrionia</taxon>
        <taxon>Desulfovibrionales</taxon>
        <taxon>Desulfovibrionaceae</taxon>
        <taxon>Desulfovibrio</taxon>
    </lineage>
</organism>
<gene>
    <name evidence="1" type="ORF">AXF13_07190</name>
</gene>
<evidence type="ECO:0000313" key="2">
    <source>
        <dbReference type="Proteomes" id="UP000069241"/>
    </source>
</evidence>
<dbReference type="Proteomes" id="UP000069241">
    <property type="component" value="Chromosome"/>
</dbReference>
<dbReference type="EMBL" id="CP014229">
    <property type="protein sequence ID" value="AMD89918.1"/>
    <property type="molecule type" value="Genomic_DNA"/>
</dbReference>
<sequence length="120" mass="13654">MGFTMYSIEVMLKLFGIHVPRIIYSSELQPKYTSNALVAELTRKVDSTRYLSGTGARNYFESTPFIEAGVEVFWQHFTHPIYSQPYGAFEPNLSAFDILFNCGIAKSRILLQMALEETSI</sequence>